<accession>A0A252F327</accession>
<keyword evidence="4" id="KW-0808">Transferase</keyword>
<sequence length="301" mass="33389">MENNLFTNAHILAWLQYFTDNADVDLERVKILDITRKNKNLIPTVESHRSVLVFTEAGHPDIFYRMYNAGLGECTVIYNEGSEPSGPIKQNKVYDMMNRGINASAGMLILNPKARSTFKFGMNNLSFAFGSVRYVGSEIRAVILSKMQIDPQKNLCVISGESIAVEAAILGGEGTVIAVEYNSRDRKTLEDNINQFGLNNVTIIDHVDDETMKGLPVPDVTMLVASASMEQEMKCLLKLNPNMEFVIYTLDFRVAAEMPALCKSLGINDPDIIQISVSKLNSKNNFDTQPAPWIITGKAGE</sequence>
<evidence type="ECO:0000256" key="4">
    <source>
        <dbReference type="ARBA" id="ARBA00022679"/>
    </source>
</evidence>
<dbReference type="Proteomes" id="UP000194903">
    <property type="component" value="Unassembled WGS sequence"/>
</dbReference>
<evidence type="ECO:0000256" key="1">
    <source>
        <dbReference type="ARBA" id="ARBA00004953"/>
    </source>
</evidence>
<dbReference type="PANTHER" id="PTHR43182">
    <property type="entry name" value="COBALT-PRECORRIN-6B C(15)-METHYLTRANSFERASE (DECARBOXYLATING)"/>
    <property type="match status" value="1"/>
</dbReference>
<dbReference type="GO" id="GO:0032259">
    <property type="term" value="P:methylation"/>
    <property type="evidence" value="ECO:0007669"/>
    <property type="project" value="UniProtKB-KW"/>
</dbReference>
<dbReference type="Gene3D" id="3.40.50.150">
    <property type="entry name" value="Vaccinia Virus protein VP39"/>
    <property type="match status" value="1"/>
</dbReference>
<proteinExistence type="predicted"/>
<evidence type="ECO:0000256" key="5">
    <source>
        <dbReference type="ARBA" id="ARBA00022691"/>
    </source>
</evidence>
<reference evidence="6 7" key="1">
    <citation type="submission" date="2017-05" db="EMBL/GenBank/DDBJ databases">
        <title>Butyricicoccus porcorum sp. nov. a butyrate-producing bacterium from the swine intestinal tract.</title>
        <authorList>
            <person name="Trachsel J."/>
            <person name="Humphrey S."/>
            <person name="Allen H.K."/>
        </authorList>
    </citation>
    <scope>NUCLEOTIDE SEQUENCE [LARGE SCALE GENOMIC DNA]</scope>
    <source>
        <strain evidence="6">BB10</strain>
    </source>
</reference>
<dbReference type="OrthoDB" id="1925131at2"/>
<dbReference type="InterPro" id="IPR050714">
    <property type="entry name" value="Cobalamin_biosynth_MTase"/>
</dbReference>
<name>A0A252F327_9FIRM</name>
<evidence type="ECO:0000256" key="2">
    <source>
        <dbReference type="ARBA" id="ARBA00022573"/>
    </source>
</evidence>
<comment type="caution">
    <text evidence="6">The sequence shown here is derived from an EMBL/GenBank/DDBJ whole genome shotgun (WGS) entry which is preliminary data.</text>
</comment>
<keyword evidence="5" id="KW-0949">S-adenosyl-L-methionine</keyword>
<evidence type="ECO:0000313" key="7">
    <source>
        <dbReference type="Proteomes" id="UP000194903"/>
    </source>
</evidence>
<organism evidence="6 7">
    <name type="scientific">Butyricicoccus porcorum</name>
    <dbReference type="NCBI Taxonomy" id="1945634"/>
    <lineage>
        <taxon>Bacteria</taxon>
        <taxon>Bacillati</taxon>
        <taxon>Bacillota</taxon>
        <taxon>Clostridia</taxon>
        <taxon>Eubacteriales</taxon>
        <taxon>Butyricicoccaceae</taxon>
        <taxon>Butyricicoccus</taxon>
    </lineage>
</organism>
<evidence type="ECO:0000313" key="6">
    <source>
        <dbReference type="EMBL" id="OUM20215.1"/>
    </source>
</evidence>
<dbReference type="AlphaFoldDB" id="A0A252F327"/>
<dbReference type="RefSeq" id="WP_087020348.1">
    <property type="nucleotide sequence ID" value="NZ_CP178353.1"/>
</dbReference>
<dbReference type="GO" id="GO:0008168">
    <property type="term" value="F:methyltransferase activity"/>
    <property type="evidence" value="ECO:0007669"/>
    <property type="project" value="UniProtKB-KW"/>
</dbReference>
<keyword evidence="3 6" id="KW-0489">Methyltransferase</keyword>
<evidence type="ECO:0000256" key="3">
    <source>
        <dbReference type="ARBA" id="ARBA00022603"/>
    </source>
</evidence>
<dbReference type="InterPro" id="IPR029063">
    <property type="entry name" value="SAM-dependent_MTases_sf"/>
</dbReference>
<comment type="pathway">
    <text evidence="1">Cofactor biosynthesis; adenosylcobalamin biosynthesis.</text>
</comment>
<dbReference type="EMBL" id="NHOC01000007">
    <property type="protein sequence ID" value="OUM20215.1"/>
    <property type="molecule type" value="Genomic_DNA"/>
</dbReference>
<dbReference type="PANTHER" id="PTHR43182:SF1">
    <property type="entry name" value="COBALT-PRECORRIN-7 C(5)-METHYLTRANSFERASE"/>
    <property type="match status" value="1"/>
</dbReference>
<protein>
    <submittedName>
        <fullName evidence="6">Precorrin-6B methylase</fullName>
    </submittedName>
</protein>
<keyword evidence="7" id="KW-1185">Reference proteome</keyword>
<keyword evidence="2" id="KW-0169">Cobalamin biosynthesis</keyword>
<dbReference type="GO" id="GO:0009236">
    <property type="term" value="P:cobalamin biosynthetic process"/>
    <property type="evidence" value="ECO:0007669"/>
    <property type="project" value="UniProtKB-KW"/>
</dbReference>
<gene>
    <name evidence="6" type="ORF">CBW42_09205</name>
</gene>